<keyword evidence="9" id="KW-1185">Reference proteome</keyword>
<organism evidence="8 9">
    <name type="scientific">Cyclostephanos tholiformis</name>
    <dbReference type="NCBI Taxonomy" id="382380"/>
    <lineage>
        <taxon>Eukaryota</taxon>
        <taxon>Sar</taxon>
        <taxon>Stramenopiles</taxon>
        <taxon>Ochrophyta</taxon>
        <taxon>Bacillariophyta</taxon>
        <taxon>Coscinodiscophyceae</taxon>
        <taxon>Thalassiosirophycidae</taxon>
        <taxon>Stephanodiscales</taxon>
        <taxon>Stephanodiscaceae</taxon>
        <taxon>Cyclostephanos</taxon>
    </lineage>
</organism>
<evidence type="ECO:0000256" key="2">
    <source>
        <dbReference type="ARBA" id="ARBA00022741"/>
    </source>
</evidence>
<accession>A0ABD3RG34</accession>
<evidence type="ECO:0000256" key="4">
    <source>
        <dbReference type="ARBA" id="ARBA00023125"/>
    </source>
</evidence>
<evidence type="ECO:0000313" key="9">
    <source>
        <dbReference type="Proteomes" id="UP001530377"/>
    </source>
</evidence>
<dbReference type="SUPFAM" id="SSF48334">
    <property type="entry name" value="DNA repair protein MutS, domain III"/>
    <property type="match status" value="1"/>
</dbReference>
<feature type="domain" description="DNA mismatch repair protein MutS core" evidence="6">
    <location>
        <begin position="463"/>
        <end position="905"/>
    </location>
</feature>
<dbReference type="FunFam" id="3.40.50.300:FF:000870">
    <property type="entry name" value="MutS protein homolog 4"/>
    <property type="match status" value="1"/>
</dbReference>
<dbReference type="PANTHER" id="PTHR11361:SF148">
    <property type="entry name" value="DNA MISMATCH REPAIR PROTEIN MSH6"/>
    <property type="match status" value="1"/>
</dbReference>
<keyword evidence="4" id="KW-0238">DNA-binding</keyword>
<protein>
    <submittedName>
        <fullName evidence="8">Uncharacterized protein</fullName>
    </submittedName>
</protein>
<feature type="region of interest" description="Disordered" evidence="5">
    <location>
        <begin position="104"/>
        <end position="128"/>
    </location>
</feature>
<comment type="similarity">
    <text evidence="1">Belongs to the DNA mismatch repair MutS family.</text>
</comment>
<evidence type="ECO:0000313" key="8">
    <source>
        <dbReference type="EMBL" id="KAL3812027.1"/>
    </source>
</evidence>
<feature type="compositionally biased region" description="Low complexity" evidence="5">
    <location>
        <begin position="190"/>
        <end position="208"/>
    </location>
</feature>
<dbReference type="InterPro" id="IPR027417">
    <property type="entry name" value="P-loop_NTPase"/>
</dbReference>
<proteinExistence type="inferred from homology"/>
<dbReference type="PANTHER" id="PTHR11361">
    <property type="entry name" value="DNA MISMATCH REPAIR PROTEIN MUTS FAMILY MEMBER"/>
    <property type="match status" value="1"/>
</dbReference>
<evidence type="ECO:0000256" key="5">
    <source>
        <dbReference type="SAM" id="MobiDB-lite"/>
    </source>
</evidence>
<dbReference type="InterPro" id="IPR000432">
    <property type="entry name" value="DNA_mismatch_repair_MutS_C"/>
</dbReference>
<evidence type="ECO:0000259" key="7">
    <source>
        <dbReference type="SMART" id="SM00534"/>
    </source>
</evidence>
<dbReference type="Gene3D" id="1.10.1420.10">
    <property type="match status" value="1"/>
</dbReference>
<comment type="caution">
    <text evidence="8">The sequence shown here is derived from an EMBL/GenBank/DDBJ whole genome shotgun (WGS) entry which is preliminary data.</text>
</comment>
<dbReference type="SMART" id="SM00534">
    <property type="entry name" value="MUTSac"/>
    <property type="match status" value="1"/>
</dbReference>
<feature type="domain" description="DNA mismatch repair proteins mutS family" evidence="7">
    <location>
        <begin position="928"/>
        <end position="1123"/>
    </location>
</feature>
<feature type="region of interest" description="Disordered" evidence="5">
    <location>
        <begin position="1"/>
        <end position="52"/>
    </location>
</feature>
<dbReference type="InterPro" id="IPR007696">
    <property type="entry name" value="DNA_mismatch_repair_MutS_core"/>
</dbReference>
<dbReference type="GO" id="GO:0003677">
    <property type="term" value="F:DNA binding"/>
    <property type="evidence" value="ECO:0007669"/>
    <property type="project" value="UniProtKB-KW"/>
</dbReference>
<dbReference type="EMBL" id="JALLPB020000222">
    <property type="protein sequence ID" value="KAL3812027.1"/>
    <property type="molecule type" value="Genomic_DNA"/>
</dbReference>
<evidence type="ECO:0000256" key="1">
    <source>
        <dbReference type="ARBA" id="ARBA00006271"/>
    </source>
</evidence>
<feature type="non-terminal residue" evidence="8">
    <location>
        <position position="1"/>
    </location>
</feature>
<evidence type="ECO:0000259" key="6">
    <source>
        <dbReference type="SMART" id="SM00533"/>
    </source>
</evidence>
<dbReference type="Proteomes" id="UP001530377">
    <property type="component" value="Unassembled WGS sequence"/>
</dbReference>
<feature type="compositionally biased region" description="Low complexity" evidence="5">
    <location>
        <begin position="1328"/>
        <end position="1375"/>
    </location>
</feature>
<sequence length="1375" mass="150213">KTNSNDGENEDGLSSKRQCWNGDSNEPSSRRFVRGGEGRDLAEKTGMGHRRDDASGWCYGGYPPSDCLDTFTSTIDIGGAVVCGARRDEGRRFGSRSTHAFEAENASGFGANDDLQDGEGRRTEASTTAHALLTPRGWTRPSMEVWEEDFANPAITRGDANNKAPARRPPSTTDTSRSSCFTLSSNNPYAKVSAKSTTSTSFTSTPAKRTSMRRTPRDKKTPSRHVTIAISENLARETCVASIDAHRPTHLQIIKQGNGQTYSETMALLRMIEPDEVLMNEGRLNSRLATKVVELFGRRLEKNDVPVAGVAAAKKKRTDSFGGGRMKNVIGDRRHPRFAANRGRGEGGGEDDVEVYPPHGGSGACETTTVVKFVPRSYFDQTKGAELLSKLAREGFYEASVVDEYILLSSSHAVLQYLQLCLGASLTRGSLTLDINVGGKHRMNIDRSTMTNLELLVNAKTGKVANSLVGTLDRTKTSVGGRLLRTNLLAPPTRLDTINARLDLVDSLLEDEEFFYVVMEHLEDLPDVDRMLSYVALAPRGVRGDKSGALFDNLGRQSVTARMARKGISALVCIKSTLSVIPSFAHVLEVQLRELDGRDTLNRGSKNAHPRGGSDRREDDESTTIVESETSQNEGDSNTVDDSNSGDANTTTQKSGLHIGLCNNDATDMPDINRYRHQLLRAILAAMKQPALSRVLSAVTDIFTESTTYSKNSHAMRHQECFALRPNTDGMMDVVRKAFLANVDDIYRLADEYAETYDITVQVRETTSRGYYLSISADLGLDLPQIFIQPVKNGRFIHCTTEEVYSLNSRAQENVQDLLLMTHGRIQEVIAKARENYDCIASLSDAVALLDMCHCFADNVASSRLSWCRPVLSDHDRSQHIEDEFISGGGAIAIRNGRYAIDVCSTNANSSTISEDFIPNDTYSSALQNFTVITGINGSGKSTYLKQIALIVILAHCGSYVPADEALLPIRDQICTRIGTSDDQEHNISTFLLEMKETAFICNSTTDRSLFLLDELGRATSNEDGVAIAWAVSEYLLTTRAMTFFVTHYPQLAKLAEVYPNVQNQHLGSQILSSSTNGDASIINYTHKIMPGPCKSASDYGVEMAATCGWPETAVTNAKRIRVEVKQKLPGDDLCYNDTGNKDFAANRRNAHSILCDIAKHLAAMKEGDRRLSRDAKRKYLQELRERFVPQNNESLVRTIRNLLLNVEDAAISLDRLTPIDVHSAKSARTTRGHAIDESSMKESNEIVETAATANLWSCDCSSSSSSSSSHSSSVSCMEIEFSSDMTLLKCADDTRRFDSKKLSCQNQNDSLEGEPSALPPTSLLQRSASSSSTSSNSSNNNSVSSSSSDSSSGATGSSSSSSDLSSPSSRGSKE</sequence>
<feature type="compositionally biased region" description="Basic and acidic residues" evidence="5">
    <location>
        <begin position="34"/>
        <end position="43"/>
    </location>
</feature>
<reference evidence="8 9" key="1">
    <citation type="submission" date="2024-10" db="EMBL/GenBank/DDBJ databases">
        <title>Updated reference genomes for cyclostephanoid diatoms.</title>
        <authorList>
            <person name="Roberts W.R."/>
            <person name="Alverson A.J."/>
        </authorList>
    </citation>
    <scope>NUCLEOTIDE SEQUENCE [LARGE SCALE GENOMIC DNA]</scope>
    <source>
        <strain evidence="8 9">AJA228-03</strain>
    </source>
</reference>
<dbReference type="InterPro" id="IPR045076">
    <property type="entry name" value="MutS"/>
</dbReference>
<feature type="region of interest" description="Disordered" evidence="5">
    <location>
        <begin position="152"/>
        <end position="224"/>
    </location>
</feature>
<dbReference type="SUPFAM" id="SSF52540">
    <property type="entry name" value="P-loop containing nucleoside triphosphate hydrolases"/>
    <property type="match status" value="1"/>
</dbReference>
<keyword evidence="3" id="KW-0067">ATP-binding</keyword>
<feature type="region of interest" description="Disordered" evidence="5">
    <location>
        <begin position="1305"/>
        <end position="1375"/>
    </location>
</feature>
<evidence type="ECO:0000256" key="3">
    <source>
        <dbReference type="ARBA" id="ARBA00022840"/>
    </source>
</evidence>
<dbReference type="SMART" id="SM00533">
    <property type="entry name" value="MUTSd"/>
    <property type="match status" value="1"/>
</dbReference>
<feature type="region of interest" description="Disordered" evidence="5">
    <location>
        <begin position="600"/>
        <end position="659"/>
    </location>
</feature>
<feature type="compositionally biased region" description="Low complexity" evidence="5">
    <location>
        <begin position="169"/>
        <end position="179"/>
    </location>
</feature>
<name>A0ABD3RG34_9STRA</name>
<dbReference type="Pfam" id="PF05192">
    <property type="entry name" value="MutS_III"/>
    <property type="match status" value="1"/>
</dbReference>
<gene>
    <name evidence="8" type="ORF">ACHAXA_001334</name>
</gene>
<dbReference type="InterPro" id="IPR036187">
    <property type="entry name" value="DNA_mismatch_repair_MutS_sf"/>
</dbReference>
<feature type="compositionally biased region" description="Polar residues" evidence="5">
    <location>
        <begin position="15"/>
        <end position="27"/>
    </location>
</feature>
<keyword evidence="2" id="KW-0547">Nucleotide-binding</keyword>
<dbReference type="GO" id="GO:0005524">
    <property type="term" value="F:ATP binding"/>
    <property type="evidence" value="ECO:0007669"/>
    <property type="project" value="UniProtKB-KW"/>
</dbReference>
<dbReference type="Gene3D" id="3.40.50.300">
    <property type="entry name" value="P-loop containing nucleotide triphosphate hydrolases"/>
    <property type="match status" value="1"/>
</dbReference>
<feature type="compositionally biased region" description="Polar residues" evidence="5">
    <location>
        <begin position="623"/>
        <end position="655"/>
    </location>
</feature>
<dbReference type="Pfam" id="PF00488">
    <property type="entry name" value="MutS_V"/>
    <property type="match status" value="1"/>
</dbReference>